<dbReference type="Gene3D" id="3.40.50.720">
    <property type="entry name" value="NAD(P)-binding Rossmann-like Domain"/>
    <property type="match status" value="1"/>
</dbReference>
<feature type="domain" description="Gfo/Idh/MocA-like oxidoreductase N-terminal" evidence="1">
    <location>
        <begin position="5"/>
        <end position="132"/>
    </location>
</feature>
<keyword evidence="4" id="KW-1185">Reference proteome</keyword>
<dbReference type="Proteomes" id="UP000241769">
    <property type="component" value="Unassembled WGS sequence"/>
</dbReference>
<dbReference type="Pfam" id="PF01408">
    <property type="entry name" value="GFO_IDH_MocA"/>
    <property type="match status" value="1"/>
</dbReference>
<dbReference type="InterPro" id="IPR000683">
    <property type="entry name" value="Gfo/Idh/MocA-like_OxRdtase_N"/>
</dbReference>
<evidence type="ECO:0000313" key="3">
    <source>
        <dbReference type="EMBL" id="PRP73178.1"/>
    </source>
</evidence>
<evidence type="ECO:0000313" key="4">
    <source>
        <dbReference type="Proteomes" id="UP000241769"/>
    </source>
</evidence>
<organism evidence="3 4">
    <name type="scientific">Planoprotostelium fungivorum</name>
    <dbReference type="NCBI Taxonomy" id="1890364"/>
    <lineage>
        <taxon>Eukaryota</taxon>
        <taxon>Amoebozoa</taxon>
        <taxon>Evosea</taxon>
        <taxon>Variosea</taxon>
        <taxon>Cavosteliida</taxon>
        <taxon>Cavosteliaceae</taxon>
        <taxon>Planoprotostelium</taxon>
    </lineage>
</organism>
<dbReference type="InterPro" id="IPR051317">
    <property type="entry name" value="Gfo/Idh/MocA_oxidoreduct"/>
</dbReference>
<dbReference type="InterPro" id="IPR036291">
    <property type="entry name" value="NAD(P)-bd_dom_sf"/>
</dbReference>
<dbReference type="SUPFAM" id="SSF51735">
    <property type="entry name" value="NAD(P)-binding Rossmann-fold domains"/>
    <property type="match status" value="1"/>
</dbReference>
<accession>A0A2P6MN98</accession>
<feature type="domain" description="Gal80p-like C-terminal" evidence="2">
    <location>
        <begin position="144"/>
        <end position="282"/>
    </location>
</feature>
<comment type="caution">
    <text evidence="3">The sequence shown here is derived from an EMBL/GenBank/DDBJ whole genome shotgun (WGS) entry which is preliminary data.</text>
</comment>
<reference evidence="3 4" key="1">
    <citation type="journal article" date="2018" name="Genome Biol. Evol.">
        <title>Multiple Roots of Fruiting Body Formation in Amoebozoa.</title>
        <authorList>
            <person name="Hillmann F."/>
            <person name="Forbes G."/>
            <person name="Novohradska S."/>
            <person name="Ferling I."/>
            <person name="Riege K."/>
            <person name="Groth M."/>
            <person name="Westermann M."/>
            <person name="Marz M."/>
            <person name="Spaller T."/>
            <person name="Winckler T."/>
            <person name="Schaap P."/>
            <person name="Glockner G."/>
        </authorList>
    </citation>
    <scope>NUCLEOTIDE SEQUENCE [LARGE SCALE GENOMIC DNA]</scope>
    <source>
        <strain evidence="3 4">Jena</strain>
    </source>
</reference>
<dbReference type="AlphaFoldDB" id="A0A2P6MN98"/>
<dbReference type="PANTHER" id="PTHR43708">
    <property type="entry name" value="CONSERVED EXPRESSED OXIDOREDUCTASE (EUROFUNG)"/>
    <property type="match status" value="1"/>
</dbReference>
<proteinExistence type="predicted"/>
<dbReference type="PANTHER" id="PTHR43708:SF1">
    <property type="entry name" value="GALACTOSE_LACTOSE METABOLISM REGULATORY PROTEIN GAL80"/>
    <property type="match status" value="1"/>
</dbReference>
<evidence type="ECO:0000259" key="2">
    <source>
        <dbReference type="Pfam" id="PF22685"/>
    </source>
</evidence>
<evidence type="ECO:0000259" key="1">
    <source>
        <dbReference type="Pfam" id="PF01408"/>
    </source>
</evidence>
<dbReference type="STRING" id="1890364.A0A2P6MN98"/>
<dbReference type="InParanoid" id="A0A2P6MN98"/>
<dbReference type="EMBL" id="MDYQ01000661">
    <property type="protein sequence ID" value="PRP73178.1"/>
    <property type="molecule type" value="Genomic_DNA"/>
</dbReference>
<dbReference type="OrthoDB" id="446809at2759"/>
<sequence length="362" mass="40318">MSSPIRIGLIGLSASATTAWASIAHLPYLSTSPHYKIVALLNSSEAAAREAIRFYGLPADTRAYGTPEDLAADADVQLVVCSVRVDRHLPTVMPSILAGKDVFVEWPLGANEEEGRMMMEVAREKNVKAMVGLQGRKDAAANAIRDQIEANEIGDIRSVEVIVPQGQFSQLPEGLEYFIDRRTGGNHLTILFAHLLDTVLHIVGPIQDDFICRAYNTLKEVDIHDNGKVLRRVKKDTFDHFYLLGRLHNQAPVTIIARDGRKIQNNPGVTLRVHGSLKDVELTLPGNFTNVGYGKESILKIIHDKGEERIDIDQGREEGLPQAARNTARLYEAFLEDRGYPTFDDAVQLHHKIEQIYQQNEI</sequence>
<gene>
    <name evidence="3" type="ORF">PROFUN_03492</name>
</gene>
<dbReference type="GO" id="GO:0000166">
    <property type="term" value="F:nucleotide binding"/>
    <property type="evidence" value="ECO:0007669"/>
    <property type="project" value="InterPro"/>
</dbReference>
<dbReference type="InterPro" id="IPR055080">
    <property type="entry name" value="Gal80p-like_C"/>
</dbReference>
<protein>
    <submittedName>
        <fullName evidence="3">Oxidoreductase</fullName>
    </submittedName>
</protein>
<dbReference type="Gene3D" id="3.30.360.10">
    <property type="entry name" value="Dihydrodipicolinate Reductase, domain 2"/>
    <property type="match status" value="1"/>
</dbReference>
<name>A0A2P6MN98_9EUKA</name>
<dbReference type="Pfam" id="PF22685">
    <property type="entry name" value="Gal80p_C-like"/>
    <property type="match status" value="1"/>
</dbReference>
<dbReference type="SUPFAM" id="SSF55347">
    <property type="entry name" value="Glyceraldehyde-3-phosphate dehydrogenase-like, C-terminal domain"/>
    <property type="match status" value="1"/>
</dbReference>